<evidence type="ECO:0000313" key="2">
    <source>
        <dbReference type="EMBL" id="EDO39155.1"/>
    </source>
</evidence>
<sequence length="198" mass="22056">MSIRLTQEKAITLQKRCHDLRVASRLTIRELACVIGEIISSFPGVMYGPLYYRSIESDKSKALNSKRGNFDAYMTLSRKSTAELEWWENNVLDNKNVISHGAPSHTLTTDASNLGWGAVFENDSTGGTWSVKEQKHHINFLNHMGTSHSPELNLLGKTIWEWEAYGLGQPISPGSLTASQTGNLEPKYDKQSGCSIQI</sequence>
<dbReference type="InParanoid" id="A7SAW9"/>
<reference evidence="2 3" key="1">
    <citation type="journal article" date="2007" name="Science">
        <title>Sea anemone genome reveals ancestral eumetazoan gene repertoire and genomic organization.</title>
        <authorList>
            <person name="Putnam N.H."/>
            <person name="Srivastava M."/>
            <person name="Hellsten U."/>
            <person name="Dirks B."/>
            <person name="Chapman J."/>
            <person name="Salamov A."/>
            <person name="Terry A."/>
            <person name="Shapiro H."/>
            <person name="Lindquist E."/>
            <person name="Kapitonov V.V."/>
            <person name="Jurka J."/>
            <person name="Genikhovich G."/>
            <person name="Grigoriev I.V."/>
            <person name="Lucas S.M."/>
            <person name="Steele R.E."/>
            <person name="Finnerty J.R."/>
            <person name="Technau U."/>
            <person name="Martindale M.Q."/>
            <person name="Rokhsar D.S."/>
        </authorList>
    </citation>
    <scope>NUCLEOTIDE SEQUENCE [LARGE SCALE GENOMIC DNA]</scope>
    <source>
        <strain evidence="3">CH2 X CH6</strain>
    </source>
</reference>
<evidence type="ECO:0000313" key="3">
    <source>
        <dbReference type="Proteomes" id="UP000001593"/>
    </source>
</evidence>
<proteinExistence type="predicted"/>
<accession>A7SAW9</accession>
<dbReference type="OMA" id="VMYGPLY"/>
<dbReference type="PhylomeDB" id="A7SAW9"/>
<dbReference type="AlphaFoldDB" id="A7SAW9"/>
<gene>
    <name evidence="2" type="ORF">NEMVEDRAFT_v1g209440</name>
</gene>
<protein>
    <submittedName>
        <fullName evidence="2">Uncharacterized protein</fullName>
    </submittedName>
</protein>
<evidence type="ECO:0000256" key="1">
    <source>
        <dbReference type="SAM" id="MobiDB-lite"/>
    </source>
</evidence>
<feature type="region of interest" description="Disordered" evidence="1">
    <location>
        <begin position="177"/>
        <end position="198"/>
    </location>
</feature>
<name>A7SAW9_NEMVE</name>
<dbReference type="PANTHER" id="PTHR33050:SF7">
    <property type="entry name" value="RIBONUCLEASE H"/>
    <property type="match status" value="1"/>
</dbReference>
<organism evidence="2 3">
    <name type="scientific">Nematostella vectensis</name>
    <name type="common">Starlet sea anemone</name>
    <dbReference type="NCBI Taxonomy" id="45351"/>
    <lineage>
        <taxon>Eukaryota</taxon>
        <taxon>Metazoa</taxon>
        <taxon>Cnidaria</taxon>
        <taxon>Anthozoa</taxon>
        <taxon>Hexacorallia</taxon>
        <taxon>Actiniaria</taxon>
        <taxon>Edwardsiidae</taxon>
        <taxon>Nematostella</taxon>
    </lineage>
</organism>
<dbReference type="PANTHER" id="PTHR33050">
    <property type="entry name" value="REVERSE TRANSCRIPTASE DOMAIN-CONTAINING PROTEIN"/>
    <property type="match status" value="1"/>
</dbReference>
<dbReference type="EMBL" id="DS469612">
    <property type="protein sequence ID" value="EDO39155.1"/>
    <property type="molecule type" value="Genomic_DNA"/>
</dbReference>
<dbReference type="Proteomes" id="UP000001593">
    <property type="component" value="Unassembled WGS sequence"/>
</dbReference>
<dbReference type="InterPro" id="IPR052055">
    <property type="entry name" value="Hepadnavirus_pol/RT"/>
</dbReference>
<keyword evidence="3" id="KW-1185">Reference proteome</keyword>
<dbReference type="HOGENOM" id="CLU_1379605_0_0_1"/>